<dbReference type="GO" id="GO:0060213">
    <property type="term" value="P:positive regulation of nuclear-transcribed mRNA poly(A) tail shortening"/>
    <property type="evidence" value="ECO:0007669"/>
    <property type="project" value="TreeGrafter"/>
</dbReference>
<feature type="compositionally biased region" description="Basic and acidic residues" evidence="21">
    <location>
        <begin position="738"/>
        <end position="748"/>
    </location>
</feature>
<feature type="compositionally biased region" description="Low complexity" evidence="21">
    <location>
        <begin position="767"/>
        <end position="780"/>
    </location>
</feature>
<accession>A0AA88T6I0</accession>
<dbReference type="FunFam" id="3.40.50.300:FF:000536">
    <property type="entry name" value="GTPase IMAP family member 8"/>
    <property type="match status" value="1"/>
</dbReference>
<keyword evidence="16" id="KW-0342">GTP-binding</keyword>
<dbReference type="FunFam" id="3.30.70.330:FF:000011">
    <property type="entry name" value="trinucleotide repeat-containing gene 6A protein-like"/>
    <property type="match status" value="1"/>
</dbReference>
<evidence type="ECO:0000256" key="7">
    <source>
        <dbReference type="ARBA" id="ARBA00022490"/>
    </source>
</evidence>
<keyword evidence="13" id="KW-0694">RNA-binding</keyword>
<feature type="compositionally biased region" description="Low complexity" evidence="21">
    <location>
        <begin position="696"/>
        <end position="710"/>
    </location>
</feature>
<dbReference type="InterPro" id="IPR012677">
    <property type="entry name" value="Nucleotide-bd_a/b_plait_sf"/>
</dbReference>
<evidence type="ECO:0000256" key="3">
    <source>
        <dbReference type="ARBA" id="ARBA00004514"/>
    </source>
</evidence>
<feature type="compositionally biased region" description="Polar residues" evidence="21">
    <location>
        <begin position="849"/>
        <end position="859"/>
    </location>
</feature>
<name>A0AA88T6I0_TACVA</name>
<feature type="region of interest" description="Disordered" evidence="21">
    <location>
        <begin position="1818"/>
        <end position="1849"/>
    </location>
</feature>
<dbReference type="InterPro" id="IPR035979">
    <property type="entry name" value="RBD_domain_sf"/>
</dbReference>
<evidence type="ECO:0000256" key="5">
    <source>
        <dbReference type="ARBA" id="ARBA00007302"/>
    </source>
</evidence>
<dbReference type="GO" id="GO:0006417">
    <property type="term" value="P:regulation of translation"/>
    <property type="evidence" value="ECO:0007669"/>
    <property type="project" value="UniProtKB-KW"/>
</dbReference>
<keyword evidence="9" id="KW-0677">Repeat</keyword>
<evidence type="ECO:0000259" key="22">
    <source>
        <dbReference type="PROSITE" id="PS51720"/>
    </source>
</evidence>
<dbReference type="InterPro" id="IPR006703">
    <property type="entry name" value="G_AIG1"/>
</dbReference>
<dbReference type="Proteomes" id="UP001187315">
    <property type="component" value="Unassembled WGS sequence"/>
</dbReference>
<evidence type="ECO:0000256" key="9">
    <source>
        <dbReference type="ARBA" id="ARBA00022737"/>
    </source>
</evidence>
<evidence type="ECO:0000256" key="20">
    <source>
        <dbReference type="ARBA" id="ARBA00077278"/>
    </source>
</evidence>
<keyword evidence="10" id="KW-0547">Nucleotide-binding</keyword>
<feature type="region of interest" description="Disordered" evidence="21">
    <location>
        <begin position="1153"/>
        <end position="1215"/>
    </location>
</feature>
<gene>
    <name evidence="23" type="ORF">Q7C36_004082</name>
</gene>
<feature type="compositionally biased region" description="Polar residues" evidence="21">
    <location>
        <begin position="398"/>
        <end position="408"/>
    </location>
</feature>
<feature type="region of interest" description="Disordered" evidence="21">
    <location>
        <begin position="383"/>
        <end position="408"/>
    </location>
</feature>
<dbReference type="PANTHER" id="PTHR13020:SF32">
    <property type="entry name" value="TRINUCLEOTIDE REPEAT-CONTAINING GENE 6B PROTEIN"/>
    <property type="match status" value="1"/>
</dbReference>
<dbReference type="EMBL" id="JAVHJS010000003">
    <property type="protein sequence ID" value="KAK2864928.1"/>
    <property type="molecule type" value="Genomic_DNA"/>
</dbReference>
<feature type="region of interest" description="Disordered" evidence="21">
    <location>
        <begin position="457"/>
        <end position="922"/>
    </location>
</feature>
<proteinExistence type="inferred from homology"/>
<keyword evidence="8" id="KW-0597">Phosphoprotein</keyword>
<feature type="compositionally biased region" description="Polar residues" evidence="21">
    <location>
        <begin position="466"/>
        <end position="480"/>
    </location>
</feature>
<dbReference type="GO" id="GO:0005794">
    <property type="term" value="C:Golgi apparatus"/>
    <property type="evidence" value="ECO:0007669"/>
    <property type="project" value="UniProtKB-SubCell"/>
</dbReference>
<evidence type="ECO:0000256" key="15">
    <source>
        <dbReference type="ARBA" id="ARBA00023128"/>
    </source>
</evidence>
<dbReference type="GO" id="GO:0005783">
    <property type="term" value="C:endoplasmic reticulum"/>
    <property type="evidence" value="ECO:0007669"/>
    <property type="project" value="UniProtKB-SubCell"/>
</dbReference>
<comment type="function">
    <text evidence="18">Exerts an anti-apoptotic effect in the immune system and is involved in responses to infections.</text>
</comment>
<evidence type="ECO:0000256" key="11">
    <source>
        <dbReference type="ARBA" id="ARBA00022824"/>
    </source>
</evidence>
<evidence type="ECO:0000256" key="14">
    <source>
        <dbReference type="ARBA" id="ARBA00023034"/>
    </source>
</evidence>
<dbReference type="GO" id="GO:0035195">
    <property type="term" value="P:miRNA-mediated post-transcriptional gene silencing"/>
    <property type="evidence" value="ECO:0007669"/>
    <property type="project" value="TreeGrafter"/>
</dbReference>
<evidence type="ECO:0000256" key="12">
    <source>
        <dbReference type="ARBA" id="ARBA00022845"/>
    </source>
</evidence>
<protein>
    <recommendedName>
        <fullName evidence="19">GTPase IMAP family member 8</fullName>
    </recommendedName>
    <alternativeName>
        <fullName evidence="20">Immune-associated nucleotide-binding protein 9</fullName>
    </alternativeName>
</protein>
<evidence type="ECO:0000256" key="16">
    <source>
        <dbReference type="ARBA" id="ARBA00023134"/>
    </source>
</evidence>
<evidence type="ECO:0000256" key="8">
    <source>
        <dbReference type="ARBA" id="ARBA00022553"/>
    </source>
</evidence>
<feature type="compositionally biased region" description="Basic and acidic residues" evidence="21">
    <location>
        <begin position="1306"/>
        <end position="1319"/>
    </location>
</feature>
<dbReference type="GO" id="GO:0005654">
    <property type="term" value="C:nucleoplasm"/>
    <property type="evidence" value="ECO:0007669"/>
    <property type="project" value="TreeGrafter"/>
</dbReference>
<dbReference type="CDD" id="cd01852">
    <property type="entry name" value="AIG1"/>
    <property type="match status" value="1"/>
</dbReference>
<dbReference type="SUPFAM" id="SSF52540">
    <property type="entry name" value="P-loop containing nucleoside triphosphate hydrolases"/>
    <property type="match status" value="1"/>
</dbReference>
<feature type="region of interest" description="Disordered" evidence="21">
    <location>
        <begin position="1871"/>
        <end position="2006"/>
    </location>
</feature>
<dbReference type="GO" id="GO:0005739">
    <property type="term" value="C:mitochondrion"/>
    <property type="evidence" value="ECO:0007669"/>
    <property type="project" value="UniProtKB-SubCell"/>
</dbReference>
<dbReference type="PROSITE" id="PS51720">
    <property type="entry name" value="G_AIG1"/>
    <property type="match status" value="1"/>
</dbReference>
<dbReference type="GO" id="GO:0000932">
    <property type="term" value="C:P-body"/>
    <property type="evidence" value="ECO:0007669"/>
    <property type="project" value="TreeGrafter"/>
</dbReference>
<dbReference type="InterPro" id="IPR027417">
    <property type="entry name" value="P-loop_NTPase"/>
</dbReference>
<dbReference type="PANTHER" id="PTHR13020">
    <property type="entry name" value="TRINUCLEOTIDE REPEAT-CONTAINING GENE 6"/>
    <property type="match status" value="1"/>
</dbReference>
<sequence length="2176" mass="245197">MEDFIKTAEDQRTPVSSEDTRQVLKDSTTPVPLNCVTLRSSSTPSLSPYPALGGPAVLPAGESNEKQITVANGQVPPALSLWHMSREVPPRFRNHQEPKILLKRGQSLDGISPLLHTMDQSNASTTQRSASSTYANSTCVPGSGAPLLSQGMDKVVVDGSDLQAWPFIVDSRRQNESMNKASWECNQSIQKIQTEQVELDVTADVSNAESIFCSSCETAVNSADTKCMQQKIQSQDGGQSEDNRVEKETGPNQAEADIADGCKELNVAVQLPSFSSNLKALIPGTCPSSTSGELLESGEVWGTSGESQMGLKSTGSNGVSQEVSQTVWGEERGGLKKQAATVRLGDVPKDGRTEQLNESPQCCLQDSQIITNNTTEKVMNEKEQQGSECESVGHRSSEGGTWSHNNSRAQSSCTEVTLQSMLSRNDLDPRVLCNTGWGQTQIKQSIAWDLEVDSKSGGDWTEHTQTDTNSPSCPQWSRDMQGQVKGGRSQRTGSKEDECEEKIDGEQGALLTGRGNSWVEAVEDEQVGRWDGNRSGSGQQREGDRGSWGLGDTQWGENKSRVGQGEKSWAYSEDEGWRCKKHQGWGDNRHPQHITNNQAAPKDPNQQQLQQSQSQLTQPRGLQESRDPSSGPVVLNQSSGWKPGPIPPKSSATELSGWEEPSPQSISRKMEIDDGTSAWGDPAHYDKRSVNMWEKSNLQQRGQSSQQQHESMAETTLTSRDKNIAWEQSPGASEQVTDDSKAGWRKPFDAVSGWKDPEEPRKGAGWGSSCSSSAKTGSKSMQHGWGDEGINASRHSSWEEEDSGSVMWGNRSQDNTSSFSSGVWNQGQSGRRSGAKVPPKGNVGGSWPGSITRQLSNMGITDEDVVSASDRSRRGMNDFNGDMRKGGRGGGSFRSHSSKEPGMTDVFNSSSSAHLRGMQQPGVRHINPPPGVRAQVPQPFLPPQVNPMFPPQLSPQHLAMLSGIHPHVQQVQLAYQLLMQQQQQQQHFLSHRKFSHVPPVHQDPQQLARIMAVLQQRPKTPTSTPGLFPGPVKLRGDASYPHYDLVGVENVGVASPNLIDNWHRNPGGKLSTAPNTPTWPPEFQPGVPWKGVQSPEPDPNPYSGMLGENTLADTEHHLLQDNTEMNTVLPSPAAWPYCVSDTHNSAKFPVLATSWPPEPIGHRTNRNSSQLTRPPPGLTHQKQSSWLGAEPHMPRGWGSERQSLESPFGTESSWSGGSSTGSSWLLLSNLTPQIDSSTLKTICLQHGPLMTFNLGLAQGSALIRYCSPDEAAKAQSALHMCVLGNTTILAEFVSEEDVARYFTHSHSRETDGETDRDTESETGGGGETKLGRDNLDGAGLSLFNQWGHSRGGGVWGGVPSGYHGNNLWGSPQVEDRGPGLLLSNLLGVSDSAASLPKLNLVICGTDAAQKVFISDLILGQRGQRVESSSVCEIKTGEVCGHLVTLVELPALYNTTLSEQEVMHQTLHCVSACNPGVHAFFIIVPEGLLTDEVKAEIETFQRIFSSRVNDHTIFIINTENEQDLDGVTKSLFKSYINIWGTTGAELLKAVEQNVTHTGGSCYTTTMYLEAQVETQLKYKAQNQELTQVIGQLKKETENKNQKTALDSEDLRIVLLGKTGVGKSASGNTILGKDVFKEDVSDESVTSVCQKETATVGGRHITVIDTPGLFDTNIDNEEIRKEIVKCISMVSPGPHVFLLTLKIGQRLTEEETKTVDLIKETFGEQSNMYIIVLFTRGDELKAKTIEQYVENAGEKLKTLLFEFDKRYHVLNNNDKSSNTQVEETLEEEKERILKEREEQIEREKEELKTKYEANMEEMRREMQKLKERQEAEERQKEEQFKQREEQIKREMTEREHNLREYFWKRREEDDLKMKEKMRDINREREENRKQWERQREEDQKRRDQEEKERRRREEEWKEHQRKEKEKFKREKEEMENNKEEELKKLQKEYEEKAAEEDRRIRDLEEKIKNAEESKKKELQDLKLSQQRERQQRMREEEEKRKDQQDNWEKRITAMEEKWSLEQIRKEKQYERERQKEKEENNLKEKERKEKEEQERRRIENEANDKIRMMEEQLKLQREEDERERKKKDEEHKKEMEENLQKQREDFRKEKEEQERKHNAKEQRNLSFIRELQKNQLETLKRETEEAARKQAEEEFSAEPHNKNLVNQFIQHKRQQKLK</sequence>
<feature type="compositionally biased region" description="Low complexity" evidence="21">
    <location>
        <begin position="606"/>
        <end position="618"/>
    </location>
</feature>
<dbReference type="SUPFAM" id="SSF54928">
    <property type="entry name" value="RNA-binding domain, RBD"/>
    <property type="match status" value="1"/>
</dbReference>
<evidence type="ECO:0000256" key="13">
    <source>
        <dbReference type="ARBA" id="ARBA00022884"/>
    </source>
</evidence>
<dbReference type="InterPro" id="IPR019486">
    <property type="entry name" value="Argonaute_hook_dom"/>
</dbReference>
<feature type="region of interest" description="Disordered" evidence="21">
    <location>
        <begin position="1304"/>
        <end position="1333"/>
    </location>
</feature>
<dbReference type="Pfam" id="PF16608">
    <property type="entry name" value="TNRC6-PABC_bdg"/>
    <property type="match status" value="1"/>
</dbReference>
<keyword evidence="15" id="KW-0496">Mitochondrion</keyword>
<evidence type="ECO:0000256" key="17">
    <source>
        <dbReference type="ARBA" id="ARBA00023158"/>
    </source>
</evidence>
<keyword evidence="17" id="KW-0943">RNA-mediated gene silencing</keyword>
<comment type="similarity">
    <text evidence="5">Belongs to the GW182 family.</text>
</comment>
<evidence type="ECO:0000313" key="23">
    <source>
        <dbReference type="EMBL" id="KAK2864928.1"/>
    </source>
</evidence>
<dbReference type="InterPro" id="IPR052068">
    <property type="entry name" value="GW182_domain"/>
</dbReference>
<organism evidence="23 24">
    <name type="scientific">Tachysurus vachellii</name>
    <name type="common">Darkbarbel catfish</name>
    <name type="synonym">Pelteobagrus vachellii</name>
    <dbReference type="NCBI Taxonomy" id="175792"/>
    <lineage>
        <taxon>Eukaryota</taxon>
        <taxon>Metazoa</taxon>
        <taxon>Chordata</taxon>
        <taxon>Craniata</taxon>
        <taxon>Vertebrata</taxon>
        <taxon>Euteleostomi</taxon>
        <taxon>Actinopterygii</taxon>
        <taxon>Neopterygii</taxon>
        <taxon>Teleostei</taxon>
        <taxon>Ostariophysi</taxon>
        <taxon>Siluriformes</taxon>
        <taxon>Bagridae</taxon>
        <taxon>Tachysurus</taxon>
    </lineage>
</organism>
<keyword evidence="7" id="KW-0963">Cytoplasm</keyword>
<dbReference type="GO" id="GO:0003723">
    <property type="term" value="F:RNA binding"/>
    <property type="evidence" value="ECO:0007669"/>
    <property type="project" value="UniProtKB-KW"/>
</dbReference>
<evidence type="ECO:0000256" key="2">
    <source>
        <dbReference type="ARBA" id="ARBA00004240"/>
    </source>
</evidence>
<evidence type="ECO:0000256" key="6">
    <source>
        <dbReference type="ARBA" id="ARBA00008535"/>
    </source>
</evidence>
<keyword evidence="24" id="KW-1185">Reference proteome</keyword>
<feature type="compositionally biased region" description="Basic and acidic residues" evidence="21">
    <location>
        <begin position="383"/>
        <end position="397"/>
    </location>
</feature>
<feature type="compositionally biased region" description="Polar residues" evidence="21">
    <location>
        <begin position="231"/>
        <end position="240"/>
    </location>
</feature>
<evidence type="ECO:0000313" key="24">
    <source>
        <dbReference type="Proteomes" id="UP001187315"/>
    </source>
</evidence>
<evidence type="ECO:0000256" key="10">
    <source>
        <dbReference type="ARBA" id="ARBA00022741"/>
    </source>
</evidence>
<comment type="caution">
    <text evidence="23">The sequence shown here is derived from an EMBL/GenBank/DDBJ whole genome shotgun (WGS) entry which is preliminary data.</text>
</comment>
<comment type="subcellular location">
    <subcellularLocation>
        <location evidence="3">Cytoplasm</location>
        <location evidence="3">Cytosol</location>
    </subcellularLocation>
    <subcellularLocation>
        <location evidence="2">Endoplasmic reticulum</location>
    </subcellularLocation>
    <subcellularLocation>
        <location evidence="4">Golgi apparatus</location>
    </subcellularLocation>
    <subcellularLocation>
        <location evidence="1">Mitochondrion</location>
    </subcellularLocation>
</comment>
<feature type="compositionally biased region" description="Basic and acidic residues" evidence="21">
    <location>
        <begin position="870"/>
        <end position="885"/>
    </location>
</feature>
<dbReference type="Gene3D" id="3.30.70.330">
    <property type="match status" value="1"/>
</dbReference>
<comment type="similarity">
    <text evidence="6">Belongs to the TRAFAC class TrmE-Era-EngA-EngB-Septin-like GTPase superfamily. AIG1/Toc34/Toc159-like paraseptin GTPase family. IAN subfamily.</text>
</comment>
<dbReference type="Pfam" id="PF10427">
    <property type="entry name" value="Ago_hook"/>
    <property type="match status" value="1"/>
</dbReference>
<dbReference type="CDD" id="cd22249">
    <property type="entry name" value="UDM1_RNF168_RNF169-like"/>
    <property type="match status" value="1"/>
</dbReference>
<evidence type="ECO:0000256" key="21">
    <source>
        <dbReference type="SAM" id="MobiDB-lite"/>
    </source>
</evidence>
<feature type="compositionally biased region" description="Basic and acidic residues" evidence="21">
    <location>
        <begin position="2136"/>
        <end position="2159"/>
    </location>
</feature>
<dbReference type="GO" id="GO:0005525">
    <property type="term" value="F:GTP binding"/>
    <property type="evidence" value="ECO:0007669"/>
    <property type="project" value="UniProtKB-KW"/>
</dbReference>
<feature type="domain" description="AIG1-type G" evidence="22">
    <location>
        <begin position="1606"/>
        <end position="1808"/>
    </location>
</feature>
<evidence type="ECO:0000256" key="19">
    <source>
        <dbReference type="ARBA" id="ARBA00073539"/>
    </source>
</evidence>
<reference evidence="23" key="1">
    <citation type="submission" date="2023-08" db="EMBL/GenBank/DDBJ databases">
        <title>Pelteobagrus vachellii genome.</title>
        <authorList>
            <person name="Liu H."/>
        </authorList>
    </citation>
    <scope>NUCLEOTIDE SEQUENCE</scope>
    <source>
        <strain evidence="23">PRFRI_2022a</strain>
        <tissue evidence="23">Muscle</tissue>
    </source>
</reference>
<dbReference type="InterPro" id="IPR032226">
    <property type="entry name" value="TNRC6_PABC-bd"/>
</dbReference>
<feature type="compositionally biased region" description="Polar residues" evidence="21">
    <location>
        <begin position="1200"/>
        <end position="1211"/>
    </location>
</feature>
<keyword evidence="11" id="KW-0256">Endoplasmic reticulum</keyword>
<keyword evidence="14" id="KW-0333">Golgi apparatus</keyword>
<feature type="compositionally biased region" description="Basic and acidic residues" evidence="21">
    <location>
        <begin position="2026"/>
        <end position="2121"/>
    </location>
</feature>
<dbReference type="Pfam" id="PF04548">
    <property type="entry name" value="AIG1"/>
    <property type="match status" value="2"/>
</dbReference>
<feature type="region of interest" description="Disordered" evidence="21">
    <location>
        <begin position="231"/>
        <end position="252"/>
    </location>
</feature>
<evidence type="ECO:0000256" key="4">
    <source>
        <dbReference type="ARBA" id="ARBA00004555"/>
    </source>
</evidence>
<dbReference type="Gene3D" id="3.40.50.300">
    <property type="entry name" value="P-loop containing nucleotide triphosphate hydrolases"/>
    <property type="match status" value="2"/>
</dbReference>
<feature type="compositionally biased region" description="Polar residues" evidence="21">
    <location>
        <begin position="810"/>
        <end position="831"/>
    </location>
</feature>
<dbReference type="GO" id="GO:0005829">
    <property type="term" value="C:cytosol"/>
    <property type="evidence" value="ECO:0007669"/>
    <property type="project" value="UniProtKB-SubCell"/>
</dbReference>
<feature type="region of interest" description="Disordered" evidence="21">
    <location>
        <begin position="2026"/>
        <end position="2176"/>
    </location>
</feature>
<keyword evidence="12" id="KW-0810">Translation regulation</keyword>
<evidence type="ECO:0000256" key="18">
    <source>
        <dbReference type="ARBA" id="ARBA00056809"/>
    </source>
</evidence>
<evidence type="ECO:0000256" key="1">
    <source>
        <dbReference type="ARBA" id="ARBA00004173"/>
    </source>
</evidence>